<dbReference type="Pfam" id="PF06995">
    <property type="entry name" value="Phage_P2_GpU"/>
    <property type="match status" value="1"/>
</dbReference>
<dbReference type="GeneID" id="23845922"/>
<sequence>MMMVLGLYVFMLRTVSYQELQYQRNWRHATNSRVNRRPSTQFLGPDNDSLTLSGVLLPEITGGRLSLLALEQMAERGKAWPLIEGSGTIYGMFVIENLSQTKTEFFAGGEARRIEFSLTLKRVDESLTDMFGNLGDQLRNLQDTAASTIGDIKNTVGGLLP</sequence>
<dbReference type="AlphaFoldDB" id="A0A1G4XFY0"/>
<dbReference type="PIRSF" id="PIRSF029208">
    <property type="entry name" value="Phage_tail_GPU"/>
    <property type="match status" value="1"/>
</dbReference>
<name>A0A1G4XFY0_9ENTR</name>
<dbReference type="InterPro" id="IPR016912">
    <property type="entry name" value="Phage_P2_GpU"/>
</dbReference>
<dbReference type="EMBL" id="FMUI01000002">
    <property type="protein sequence ID" value="SCX39944.1"/>
    <property type="molecule type" value="Genomic_DNA"/>
</dbReference>
<evidence type="ECO:0000313" key="1">
    <source>
        <dbReference type="EMBL" id="SCX39944.1"/>
    </source>
</evidence>
<dbReference type="RefSeq" id="WP_017456123.1">
    <property type="nucleotide sequence ID" value="NZ_FMUI01000002.1"/>
</dbReference>
<reference evidence="1 2" key="1">
    <citation type="submission" date="2016-10" db="EMBL/GenBank/DDBJ databases">
        <authorList>
            <person name="Varghese N."/>
            <person name="Submissions S."/>
        </authorList>
    </citation>
    <scope>NUCLEOTIDE SEQUENCE [LARGE SCALE GENOMIC DNA]</scope>
    <source>
        <strain evidence="1 2">CGMCC 1.12102</strain>
    </source>
</reference>
<proteinExistence type="predicted"/>
<accession>A0A1G4XFY0</accession>
<evidence type="ECO:0008006" key="3">
    <source>
        <dbReference type="Google" id="ProtNLM"/>
    </source>
</evidence>
<dbReference type="Proteomes" id="UP000183569">
    <property type="component" value="Unassembled WGS sequence"/>
</dbReference>
<comment type="caution">
    <text evidence="1">The sequence shown here is derived from an EMBL/GenBank/DDBJ whole genome shotgun (WGS) entry which is preliminary data.</text>
</comment>
<gene>
    <name evidence="1" type="ORF">SAMN02927897_00723</name>
</gene>
<dbReference type="InterPro" id="IPR009734">
    <property type="entry name" value="Myoviridae_GpU"/>
</dbReference>
<protein>
    <recommendedName>
        <fullName evidence="3">Phage tail protein</fullName>
    </recommendedName>
</protein>
<organism evidence="1 2">
    <name type="scientific">Kosakonia sacchari</name>
    <dbReference type="NCBI Taxonomy" id="1158459"/>
    <lineage>
        <taxon>Bacteria</taxon>
        <taxon>Pseudomonadati</taxon>
        <taxon>Pseudomonadota</taxon>
        <taxon>Gammaproteobacteria</taxon>
        <taxon>Enterobacterales</taxon>
        <taxon>Enterobacteriaceae</taxon>
        <taxon>Kosakonia</taxon>
    </lineage>
</organism>
<evidence type="ECO:0000313" key="2">
    <source>
        <dbReference type="Proteomes" id="UP000183569"/>
    </source>
</evidence>